<keyword evidence="3 6" id="KW-0067">ATP-binding</keyword>
<dbReference type="PANTHER" id="PTHR42794:SF1">
    <property type="entry name" value="HEMIN IMPORT ATP-BINDING PROTEIN HMUV"/>
    <property type="match status" value="1"/>
</dbReference>
<dbReference type="InterPro" id="IPR003593">
    <property type="entry name" value="AAA+_ATPase"/>
</dbReference>
<reference evidence="6 7" key="1">
    <citation type="submission" date="2018-11" db="EMBL/GenBank/DDBJ databases">
        <title>Genomes From Bacteria Associated with the Canine Oral Cavity: a Test Case for Automated Genome-Based Taxonomic Assignment.</title>
        <authorList>
            <person name="Coil D.A."/>
            <person name="Jospin G."/>
            <person name="Darling A.E."/>
            <person name="Wallis C."/>
            <person name="Davis I.J."/>
            <person name="Harris S."/>
            <person name="Eisen J.A."/>
            <person name="Holcombe L.J."/>
            <person name="O'Flynn C."/>
        </authorList>
    </citation>
    <scope>NUCLEOTIDE SEQUENCE [LARGE SCALE GENOMIC DNA]</scope>
    <source>
        <strain evidence="6 7">OH887_COT-365</strain>
    </source>
</reference>
<keyword evidence="2" id="KW-0547">Nucleotide-binding</keyword>
<organism evidence="6 7">
    <name type="scientific">Arachnia propionica</name>
    <dbReference type="NCBI Taxonomy" id="1750"/>
    <lineage>
        <taxon>Bacteria</taxon>
        <taxon>Bacillati</taxon>
        <taxon>Actinomycetota</taxon>
        <taxon>Actinomycetes</taxon>
        <taxon>Propionibacteriales</taxon>
        <taxon>Propionibacteriaceae</taxon>
        <taxon>Arachnia</taxon>
    </lineage>
</organism>
<dbReference type="AlphaFoldDB" id="A0A3P1TCU0"/>
<gene>
    <name evidence="6" type="ORF">EII34_00995</name>
</gene>
<dbReference type="SMART" id="SM00382">
    <property type="entry name" value="AAA"/>
    <property type="match status" value="1"/>
</dbReference>
<dbReference type="OrthoDB" id="5296765at2"/>
<evidence type="ECO:0000256" key="3">
    <source>
        <dbReference type="ARBA" id="ARBA00022840"/>
    </source>
</evidence>
<dbReference type="Proteomes" id="UP000280819">
    <property type="component" value="Unassembled WGS sequence"/>
</dbReference>
<dbReference type="RefSeq" id="WP_124841855.1">
    <property type="nucleotide sequence ID" value="NZ_JAUNKP010000021.1"/>
</dbReference>
<dbReference type="InterPro" id="IPR027417">
    <property type="entry name" value="P-loop_NTPase"/>
</dbReference>
<dbReference type="CDD" id="cd03214">
    <property type="entry name" value="ABC_Iron-Siderophores_B12_Hemin"/>
    <property type="match status" value="1"/>
</dbReference>
<proteinExistence type="predicted"/>
<evidence type="ECO:0000313" key="7">
    <source>
        <dbReference type="Proteomes" id="UP000280819"/>
    </source>
</evidence>
<dbReference type="GO" id="GO:0005524">
    <property type="term" value="F:ATP binding"/>
    <property type="evidence" value="ECO:0007669"/>
    <property type="project" value="UniProtKB-KW"/>
</dbReference>
<comment type="caution">
    <text evidence="6">The sequence shown here is derived from an EMBL/GenBank/DDBJ whole genome shotgun (WGS) entry which is preliminary data.</text>
</comment>
<dbReference type="Gene3D" id="3.40.50.300">
    <property type="entry name" value="P-loop containing nucleotide triphosphate hydrolases"/>
    <property type="match status" value="1"/>
</dbReference>
<dbReference type="InterPro" id="IPR003439">
    <property type="entry name" value="ABC_transporter-like_ATP-bd"/>
</dbReference>
<evidence type="ECO:0000259" key="5">
    <source>
        <dbReference type="PROSITE" id="PS50893"/>
    </source>
</evidence>
<dbReference type="Pfam" id="PF00005">
    <property type="entry name" value="ABC_tran"/>
    <property type="match status" value="1"/>
</dbReference>
<keyword evidence="1" id="KW-0813">Transport</keyword>
<protein>
    <submittedName>
        <fullName evidence="6">ABC transporter ATP-binding protein</fullName>
    </submittedName>
</protein>
<accession>A0A3P1TCU0</accession>
<dbReference type="PANTHER" id="PTHR42794">
    <property type="entry name" value="HEMIN IMPORT ATP-BINDING PROTEIN HMUV"/>
    <property type="match status" value="1"/>
</dbReference>
<dbReference type="GO" id="GO:0016887">
    <property type="term" value="F:ATP hydrolysis activity"/>
    <property type="evidence" value="ECO:0007669"/>
    <property type="project" value="InterPro"/>
</dbReference>
<dbReference type="FunFam" id="3.40.50.300:FF:000134">
    <property type="entry name" value="Iron-enterobactin ABC transporter ATP-binding protein"/>
    <property type="match status" value="1"/>
</dbReference>
<evidence type="ECO:0000256" key="2">
    <source>
        <dbReference type="ARBA" id="ARBA00022741"/>
    </source>
</evidence>
<feature type="domain" description="ABC transporter" evidence="5">
    <location>
        <begin position="3"/>
        <end position="235"/>
    </location>
</feature>
<evidence type="ECO:0000256" key="4">
    <source>
        <dbReference type="ARBA" id="ARBA00022967"/>
    </source>
</evidence>
<name>A0A3P1TCU0_9ACTN</name>
<keyword evidence="4" id="KW-1278">Translocase</keyword>
<evidence type="ECO:0000313" key="6">
    <source>
        <dbReference type="EMBL" id="RRD07098.1"/>
    </source>
</evidence>
<dbReference type="EMBL" id="RQZG01000001">
    <property type="protein sequence ID" value="RRD07098.1"/>
    <property type="molecule type" value="Genomic_DNA"/>
</dbReference>
<dbReference type="SUPFAM" id="SSF52540">
    <property type="entry name" value="P-loop containing nucleoside triphosphate hydrolases"/>
    <property type="match status" value="1"/>
</dbReference>
<evidence type="ECO:0000256" key="1">
    <source>
        <dbReference type="ARBA" id="ARBA00022448"/>
    </source>
</evidence>
<sequence length="259" mass="28278">MKIEAENLLWRAGDVLIVDGITVAAMPGRILGLLGPNGSGKSTLLGMLARTIQPMAGIVKLDGRSHGDWGSRELAQVLSVVHQKSTTDLDVTVRDVIDLGRIPHRRPWAGAGREDREVVVQAARRTGIEHLLDRDWHTLSGGEQQRVHLARAFAQDGRVMLLDEPTNHLDIAHQLDILATLKSAKATVVVALHDLNLAVTFCDEVLVLSRGQAVRLGPPADVLTEELVREVYGVDVRILYPEGEDTPLFQFLRSASNPG</sequence>
<dbReference type="PROSITE" id="PS50893">
    <property type="entry name" value="ABC_TRANSPORTER_2"/>
    <property type="match status" value="1"/>
</dbReference>